<keyword evidence="13" id="KW-1003">Cell membrane</keyword>
<evidence type="ECO:0000256" key="3">
    <source>
        <dbReference type="ARBA" id="ARBA00022547"/>
    </source>
</evidence>
<evidence type="ECO:0000256" key="6">
    <source>
        <dbReference type="ARBA" id="ARBA00022989"/>
    </source>
</evidence>
<keyword evidence="17" id="KW-1185">Reference proteome</keyword>
<proteinExistence type="inferred from homology"/>
<evidence type="ECO:0000256" key="7">
    <source>
        <dbReference type="ARBA" id="ARBA00023065"/>
    </source>
</evidence>
<evidence type="ECO:0000256" key="11">
    <source>
        <dbReference type="ARBA" id="ARBA00025614"/>
    </source>
</evidence>
<evidence type="ECO:0000256" key="5">
    <source>
        <dbReference type="ARBA" id="ARBA00022781"/>
    </source>
</evidence>
<feature type="coiled-coil region" evidence="15">
    <location>
        <begin position="29"/>
        <end position="125"/>
    </location>
</feature>
<organism evidence="16 17">
    <name type="scientific">Aquibaculum arenosum</name>
    <dbReference type="NCBI Taxonomy" id="3032591"/>
    <lineage>
        <taxon>Bacteria</taxon>
        <taxon>Pseudomonadati</taxon>
        <taxon>Pseudomonadota</taxon>
        <taxon>Alphaproteobacteria</taxon>
        <taxon>Rhodospirillales</taxon>
        <taxon>Rhodovibrionaceae</taxon>
        <taxon>Aquibaculum</taxon>
    </lineage>
</organism>
<dbReference type="EMBL" id="JARHUD010000010">
    <property type="protein sequence ID" value="MDF2097146.1"/>
    <property type="molecule type" value="Genomic_DNA"/>
</dbReference>
<dbReference type="InterPro" id="IPR050059">
    <property type="entry name" value="ATP_synthase_B_chain"/>
</dbReference>
<comment type="subcellular location">
    <subcellularLocation>
        <location evidence="13">Cell membrane</location>
        <topology evidence="13">Single-pass membrane protein</topology>
    </subcellularLocation>
    <subcellularLocation>
        <location evidence="12">Endomembrane system</location>
        <topology evidence="12">Single-pass membrane protein</topology>
    </subcellularLocation>
</comment>
<keyword evidence="7 13" id="KW-0406">Ion transport</keyword>
<evidence type="ECO:0000256" key="9">
    <source>
        <dbReference type="ARBA" id="ARBA00023310"/>
    </source>
</evidence>
<name>A0ABT5YQA7_9PROT</name>
<evidence type="ECO:0000256" key="1">
    <source>
        <dbReference type="ARBA" id="ARBA00005513"/>
    </source>
</evidence>
<sequence>MFGSEYFWITVSLIIFLVIAVKMGLAPTLAKLDARSERIRKELEEAQALREEAQKMLADHKRRQREALKDAEEIVEAARSEAKSLRDAAEHELEATIRRREQLAMDKIAQARKNAEAQLRQQAAELAVAAAGRLIASNLDESRQAALTDSSINEVGRKLN</sequence>
<keyword evidence="15" id="KW-0175">Coiled coil</keyword>
<comment type="similarity">
    <text evidence="1 13 14">Belongs to the ATPase B chain family.</text>
</comment>
<evidence type="ECO:0000256" key="2">
    <source>
        <dbReference type="ARBA" id="ARBA00022448"/>
    </source>
</evidence>
<keyword evidence="8 13" id="KW-0472">Membrane</keyword>
<evidence type="ECO:0000256" key="4">
    <source>
        <dbReference type="ARBA" id="ARBA00022692"/>
    </source>
</evidence>
<reference evidence="16 17" key="1">
    <citation type="submission" date="2023-03" db="EMBL/GenBank/DDBJ databases">
        <title>Fodinicurvata sp. CAU 1616 isolated from sea sendiment.</title>
        <authorList>
            <person name="Kim W."/>
        </authorList>
    </citation>
    <scope>NUCLEOTIDE SEQUENCE [LARGE SCALE GENOMIC DNA]</scope>
    <source>
        <strain evidence="16 17">CAU 1616</strain>
    </source>
</reference>
<accession>A0ABT5YQA7</accession>
<protein>
    <recommendedName>
        <fullName evidence="13">ATP synthase subunit b</fullName>
    </recommendedName>
    <alternativeName>
        <fullName evidence="13">ATP synthase F(0) sector subunit b</fullName>
    </alternativeName>
    <alternativeName>
        <fullName evidence="13">ATPase subunit I</fullName>
    </alternativeName>
    <alternativeName>
        <fullName evidence="13">F-type ATPase subunit b</fullName>
        <shortName evidence="13">F-ATPase subunit b</shortName>
    </alternativeName>
</protein>
<gene>
    <name evidence="13" type="primary">atpF</name>
    <name evidence="16" type="ORF">P2G67_14285</name>
</gene>
<comment type="function">
    <text evidence="11">Component of the F(0) channel, it forms part of the peripheral stalk, linking F(1) to F(0). The b'-subunit is a diverged and duplicated form of b found in plants and photosynthetic bacteria.</text>
</comment>
<dbReference type="CDD" id="cd06503">
    <property type="entry name" value="ATP-synt_Fo_b"/>
    <property type="match status" value="1"/>
</dbReference>
<comment type="caution">
    <text evidence="16">The sequence shown here is derived from an EMBL/GenBank/DDBJ whole genome shotgun (WGS) entry which is preliminary data.</text>
</comment>
<dbReference type="Proteomes" id="UP001215503">
    <property type="component" value="Unassembled WGS sequence"/>
</dbReference>
<feature type="transmembrane region" description="Helical" evidence="13">
    <location>
        <begin position="6"/>
        <end position="30"/>
    </location>
</feature>
<keyword evidence="3 13" id="KW-0138">CF(0)</keyword>
<comment type="function">
    <text evidence="10 13">F(1)F(0) ATP synthase produces ATP from ADP in the presence of a proton or sodium gradient. F-type ATPases consist of two structural domains, F(1) containing the extramembraneous catalytic core and F(0) containing the membrane proton channel, linked together by a central stalk and a peripheral stalk. During catalysis, ATP synthesis in the catalytic domain of F(1) is coupled via a rotary mechanism of the central stalk subunits to proton translocation.</text>
</comment>
<keyword evidence="2 13" id="KW-0813">Transport</keyword>
<keyword evidence="4 13" id="KW-0812">Transmembrane</keyword>
<dbReference type="HAMAP" id="MF_01398">
    <property type="entry name" value="ATP_synth_b_bprime"/>
    <property type="match status" value="1"/>
</dbReference>
<keyword evidence="6 13" id="KW-1133">Transmembrane helix</keyword>
<evidence type="ECO:0000256" key="14">
    <source>
        <dbReference type="RuleBase" id="RU003848"/>
    </source>
</evidence>
<evidence type="ECO:0000256" key="8">
    <source>
        <dbReference type="ARBA" id="ARBA00023136"/>
    </source>
</evidence>
<evidence type="ECO:0000313" key="16">
    <source>
        <dbReference type="EMBL" id="MDF2097146.1"/>
    </source>
</evidence>
<keyword evidence="5 13" id="KW-0375">Hydrogen ion transport</keyword>
<dbReference type="PANTHER" id="PTHR33445:SF1">
    <property type="entry name" value="ATP SYNTHASE SUBUNIT B"/>
    <property type="match status" value="1"/>
</dbReference>
<comment type="subunit">
    <text evidence="13">F-type ATPases have 2 components, F(1) - the catalytic core - and F(0) - the membrane proton channel. F(1) has five subunits: alpha(3), beta(3), gamma(1), delta(1), epsilon(1). F(0) has three main subunits: a(1), b(2) and c(10-14). The alpha and beta chains form an alternating ring which encloses part of the gamma chain. F(1) is attached to F(0) by a central stalk formed by the gamma and epsilon chains, while a peripheral stalk is formed by the delta and b chains.</text>
</comment>
<dbReference type="PANTHER" id="PTHR33445">
    <property type="entry name" value="ATP SYNTHASE SUBUNIT B', CHLOROPLASTIC"/>
    <property type="match status" value="1"/>
</dbReference>
<evidence type="ECO:0000256" key="13">
    <source>
        <dbReference type="HAMAP-Rule" id="MF_01398"/>
    </source>
</evidence>
<dbReference type="RefSeq" id="WP_275823926.1">
    <property type="nucleotide sequence ID" value="NZ_JARHUD010000010.1"/>
</dbReference>
<evidence type="ECO:0000256" key="10">
    <source>
        <dbReference type="ARBA" id="ARBA00025198"/>
    </source>
</evidence>
<evidence type="ECO:0000313" key="17">
    <source>
        <dbReference type="Proteomes" id="UP001215503"/>
    </source>
</evidence>
<dbReference type="Pfam" id="PF00430">
    <property type="entry name" value="ATP-synt_B"/>
    <property type="match status" value="1"/>
</dbReference>
<keyword evidence="9 13" id="KW-0066">ATP synthesis</keyword>
<evidence type="ECO:0000256" key="12">
    <source>
        <dbReference type="ARBA" id="ARBA00037847"/>
    </source>
</evidence>
<evidence type="ECO:0000256" key="15">
    <source>
        <dbReference type="SAM" id="Coils"/>
    </source>
</evidence>
<dbReference type="InterPro" id="IPR002146">
    <property type="entry name" value="ATP_synth_b/b'su_bac/chlpt"/>
</dbReference>